<evidence type="ECO:0000313" key="2">
    <source>
        <dbReference type="Proteomes" id="UP000216173"/>
    </source>
</evidence>
<protein>
    <submittedName>
        <fullName evidence="1">Uncharacterized protein</fullName>
    </submittedName>
</protein>
<accession>A0A271VWF7</accession>
<organism evidence="1 2">
    <name type="scientific">Vibrio metoecus</name>
    <dbReference type="NCBI Taxonomy" id="1481663"/>
    <lineage>
        <taxon>Bacteria</taxon>
        <taxon>Pseudomonadati</taxon>
        <taxon>Pseudomonadota</taxon>
        <taxon>Gammaproteobacteria</taxon>
        <taxon>Vibrionales</taxon>
        <taxon>Vibrionaceae</taxon>
        <taxon>Vibrio</taxon>
    </lineage>
</organism>
<dbReference type="AlphaFoldDB" id="A0A271VWF7"/>
<proteinExistence type="predicted"/>
<name>A0A271VWF7_VIBMT</name>
<reference evidence="2" key="1">
    <citation type="submission" date="2017-07" db="EMBL/GenBank/DDBJ databases">
        <authorList>
            <person name="Boucher Y."/>
            <person name="Orata F.D."/>
        </authorList>
    </citation>
    <scope>NUCLEOTIDE SEQUENCE [LARGE SCALE GENOMIC DNA]</scope>
    <source>
        <strain evidence="2">OYP9E10</strain>
    </source>
</reference>
<sequence>MVNRCYASLLVFWGANLSTIDHYIKPDSIWLDAIPFLLEAAAVLVTLMHPNPKPVYVHGDELTCRLPATPSRLGIAGCHVKLKNSSVIECN</sequence>
<dbReference type="Proteomes" id="UP000216173">
    <property type="component" value="Unassembled WGS sequence"/>
</dbReference>
<gene>
    <name evidence="1" type="ORF">CGU03_03785</name>
</gene>
<dbReference type="EMBL" id="NMSH01000003">
    <property type="protein sequence ID" value="PAR22480.1"/>
    <property type="molecule type" value="Genomic_DNA"/>
</dbReference>
<evidence type="ECO:0000313" key="1">
    <source>
        <dbReference type="EMBL" id="PAR22480.1"/>
    </source>
</evidence>
<comment type="caution">
    <text evidence="1">The sequence shown here is derived from an EMBL/GenBank/DDBJ whole genome shotgun (WGS) entry which is preliminary data.</text>
</comment>